<name>A0A6N8U881_9FIRM</name>
<dbReference type="InterPro" id="IPR058031">
    <property type="entry name" value="AAA_lid_NorR"/>
</dbReference>
<dbReference type="Gene3D" id="3.40.50.300">
    <property type="entry name" value="P-loop containing nucleotide triphosphate hydrolases"/>
    <property type="match status" value="1"/>
</dbReference>
<dbReference type="Pfam" id="PF00158">
    <property type="entry name" value="Sigma54_activat"/>
    <property type="match status" value="1"/>
</dbReference>
<reference evidence="7 8" key="1">
    <citation type="submission" date="2019-12" db="EMBL/GenBank/DDBJ databases">
        <authorList>
            <person name="Yang R."/>
        </authorList>
    </citation>
    <scope>NUCLEOTIDE SEQUENCE [LARGE SCALE GENOMIC DNA]</scope>
    <source>
        <strain evidence="7 8">DONG20-135</strain>
    </source>
</reference>
<dbReference type="Pfam" id="PF00874">
    <property type="entry name" value="PRD"/>
    <property type="match status" value="1"/>
</dbReference>
<dbReference type="InterPro" id="IPR036662">
    <property type="entry name" value="PTS_EIIA_man-typ_sf"/>
</dbReference>
<feature type="domain" description="Sigma-54 factor interaction" evidence="4">
    <location>
        <begin position="100"/>
        <end position="334"/>
    </location>
</feature>
<dbReference type="GO" id="GO:0006355">
    <property type="term" value="P:regulation of DNA-templated transcription"/>
    <property type="evidence" value="ECO:0007669"/>
    <property type="project" value="InterPro"/>
</dbReference>
<dbReference type="Proteomes" id="UP000434036">
    <property type="component" value="Unassembled WGS sequence"/>
</dbReference>
<keyword evidence="1" id="KW-0808">Transferase</keyword>
<evidence type="ECO:0000259" key="4">
    <source>
        <dbReference type="PROSITE" id="PS50045"/>
    </source>
</evidence>
<comment type="caution">
    <text evidence="7">The sequence shown here is derived from an EMBL/GenBank/DDBJ whole genome shotgun (WGS) entry which is preliminary data.</text>
</comment>
<dbReference type="SUPFAM" id="SSF63520">
    <property type="entry name" value="PTS-regulatory domain, PRD"/>
    <property type="match status" value="1"/>
</dbReference>
<feature type="domain" description="PTS EIIA type-4" evidence="5">
    <location>
        <begin position="547"/>
        <end position="680"/>
    </location>
</feature>
<dbReference type="PANTHER" id="PTHR32071">
    <property type="entry name" value="TRANSCRIPTIONAL REGULATORY PROTEIN"/>
    <property type="match status" value="1"/>
</dbReference>
<evidence type="ECO:0000313" key="8">
    <source>
        <dbReference type="Proteomes" id="UP000434036"/>
    </source>
</evidence>
<dbReference type="GO" id="GO:0016020">
    <property type="term" value="C:membrane"/>
    <property type="evidence" value="ECO:0007669"/>
    <property type="project" value="InterPro"/>
</dbReference>
<evidence type="ECO:0000259" key="5">
    <source>
        <dbReference type="PROSITE" id="PS51096"/>
    </source>
</evidence>
<dbReference type="RefSeq" id="WP_160625796.1">
    <property type="nucleotide sequence ID" value="NZ_WUUQ01000007.1"/>
</dbReference>
<dbReference type="InterPro" id="IPR011608">
    <property type="entry name" value="PRD"/>
</dbReference>
<dbReference type="InterPro" id="IPR003593">
    <property type="entry name" value="AAA+_ATPase"/>
</dbReference>
<organism evidence="7 8">
    <name type="scientific">Copranaerobaculum intestinale</name>
    <dbReference type="NCBI Taxonomy" id="2692629"/>
    <lineage>
        <taxon>Bacteria</taxon>
        <taxon>Bacillati</taxon>
        <taxon>Bacillota</taxon>
        <taxon>Erysipelotrichia</taxon>
        <taxon>Erysipelotrichales</taxon>
        <taxon>Erysipelotrichaceae</taxon>
        <taxon>Copranaerobaculum</taxon>
    </lineage>
</organism>
<accession>A0A6N8U881</accession>
<evidence type="ECO:0000256" key="1">
    <source>
        <dbReference type="ARBA" id="ARBA00022679"/>
    </source>
</evidence>
<reference evidence="7 8" key="2">
    <citation type="submission" date="2020-01" db="EMBL/GenBank/DDBJ databases">
        <title>Clostridiaceae sp. nov. isolated from the gut of human by culturomics.</title>
        <authorList>
            <person name="Chang Y."/>
        </authorList>
    </citation>
    <scope>NUCLEOTIDE SEQUENCE [LARGE SCALE GENOMIC DNA]</scope>
    <source>
        <strain evidence="7 8">DONG20-135</strain>
    </source>
</reference>
<dbReference type="SUPFAM" id="SSF53062">
    <property type="entry name" value="PTS system fructose IIA component-like"/>
    <property type="match status" value="1"/>
</dbReference>
<dbReference type="SUPFAM" id="SSF52540">
    <property type="entry name" value="P-loop containing nucleoside triphosphate hydrolases"/>
    <property type="match status" value="1"/>
</dbReference>
<dbReference type="SMART" id="SM00382">
    <property type="entry name" value="AAA"/>
    <property type="match status" value="1"/>
</dbReference>
<evidence type="ECO:0000259" key="6">
    <source>
        <dbReference type="PROSITE" id="PS51372"/>
    </source>
</evidence>
<dbReference type="PROSITE" id="PS51372">
    <property type="entry name" value="PRD_2"/>
    <property type="match status" value="1"/>
</dbReference>
<dbReference type="Gene3D" id="1.10.1790.10">
    <property type="entry name" value="PRD domain"/>
    <property type="match status" value="1"/>
</dbReference>
<keyword evidence="2" id="KW-0547">Nucleotide-binding</keyword>
<sequence length="899" mass="101501">MKEKIYEYILEASKSLDGDAASAGVIAKKLSLSRSVVSQYLNQGAAGGMLIKVNSRPVLFFDVHTLETVYETTLSKREYASFNELTQELKHTELQDFDKLIGHDGSLRDVVKQCKATISYPPKGLPVLLHGPTGSGKSLIAKMMYEYAVNHEWIDSNCKFVTVNCSEYANNPELLSANLFGSVKGAYTGADKDTPGLLQAAEGGVLFLDEVHCLKAECQEKLFLFMDQGIYHMMGDNETWHHGSVRLLFATTEDPEKVLLKTLRRRIVMVIELPSLAERGIHERLELIHKMFCREEARINRSITISNLAYNILLTADFSGNIGELEACIQASCVQALFEAADDQLEIHARHLPPALLKERRGKAGKSSKNKLHAMIKIDSLQQMAASKRPLIKLLEHIQEGYETAKRNDPSECLKAIELMMEDDLGTLFHGQRQEPDDYIHAGIQEIWENTIQRYGIQAPPLDAARLMMLQEGIQVTSALTCWLSLNDASWQAFYDYLREHIHRELSIAQEITEQLSVELDQPMTAVIPPLLALFIHHMNNGQDISRSVGIIIAHGESTASSIANAVNQFLGRYLFDAIDMPMEVSTAQIILKLNDFLGKMGHFEELVLLVDMGSLEEIHKGIANLHANIGIMNNVNTRIALEIGSQLMQGADMEAIFDTVSSNSQYHYQIIDNRDKDKVIICSCASGIGAAKKLREIISSSLPKNIPIKVLTCEYSDLLHREENDLFSRYDVICIVGTLNPNLEYIRFVPIEDLIINETMDELDAYFAAYLNEAELKQFKQNILKNFSLSNIMNNLTILNPNKLLEHVAEALDHLQILLDETFSNHTCFGLYVHICCLIERLVTMREITDYGNKETFEAEHQDFIDHIHHAFNDVEAYYHISINVEEIGYIYDYIRNN</sequence>
<dbReference type="PROSITE" id="PS50045">
    <property type="entry name" value="SIGMA54_INTERACT_4"/>
    <property type="match status" value="1"/>
</dbReference>
<proteinExistence type="predicted"/>
<gene>
    <name evidence="7" type="ORF">GSF08_10775</name>
</gene>
<dbReference type="InterPro" id="IPR004701">
    <property type="entry name" value="PTS_EIIA_man-typ"/>
</dbReference>
<dbReference type="PANTHER" id="PTHR32071:SF38">
    <property type="entry name" value="PSP OPERON TRANSCRIPTIONAL ACTIVATOR"/>
    <property type="match status" value="1"/>
</dbReference>
<dbReference type="InterPro" id="IPR002078">
    <property type="entry name" value="Sigma_54_int"/>
</dbReference>
<evidence type="ECO:0000256" key="2">
    <source>
        <dbReference type="ARBA" id="ARBA00022741"/>
    </source>
</evidence>
<keyword evidence="3" id="KW-0067">ATP-binding</keyword>
<dbReference type="PROSITE" id="PS51096">
    <property type="entry name" value="PTS_EIIA_TYPE_4"/>
    <property type="match status" value="1"/>
</dbReference>
<dbReference type="GO" id="GO:0009401">
    <property type="term" value="P:phosphoenolpyruvate-dependent sugar phosphotransferase system"/>
    <property type="evidence" value="ECO:0007669"/>
    <property type="project" value="InterPro"/>
</dbReference>
<dbReference type="EMBL" id="WUUQ01000007">
    <property type="protein sequence ID" value="MXQ74408.1"/>
    <property type="molecule type" value="Genomic_DNA"/>
</dbReference>
<dbReference type="GO" id="GO:0016740">
    <property type="term" value="F:transferase activity"/>
    <property type="evidence" value="ECO:0007669"/>
    <property type="project" value="UniProtKB-KW"/>
</dbReference>
<dbReference type="AlphaFoldDB" id="A0A6N8U881"/>
<keyword evidence="8" id="KW-1185">Reference proteome</keyword>
<dbReference type="Gene3D" id="3.40.50.510">
    <property type="entry name" value="Phosphotransferase system, mannose-type IIA component"/>
    <property type="match status" value="1"/>
</dbReference>
<dbReference type="CDD" id="cd00009">
    <property type="entry name" value="AAA"/>
    <property type="match status" value="1"/>
</dbReference>
<dbReference type="Pfam" id="PF25601">
    <property type="entry name" value="AAA_lid_14"/>
    <property type="match status" value="1"/>
</dbReference>
<dbReference type="InterPro" id="IPR027417">
    <property type="entry name" value="P-loop_NTPase"/>
</dbReference>
<feature type="domain" description="PRD" evidence="6">
    <location>
        <begin position="800"/>
        <end position="899"/>
    </location>
</feature>
<dbReference type="GO" id="GO:0005524">
    <property type="term" value="F:ATP binding"/>
    <property type="evidence" value="ECO:0007669"/>
    <property type="project" value="UniProtKB-KW"/>
</dbReference>
<evidence type="ECO:0000256" key="3">
    <source>
        <dbReference type="ARBA" id="ARBA00022840"/>
    </source>
</evidence>
<evidence type="ECO:0000313" key="7">
    <source>
        <dbReference type="EMBL" id="MXQ74408.1"/>
    </source>
</evidence>
<dbReference type="InterPro" id="IPR036634">
    <property type="entry name" value="PRD_sf"/>
</dbReference>
<protein>
    <submittedName>
        <fullName evidence="7">AAA domain-containing protein</fullName>
    </submittedName>
</protein>